<protein>
    <submittedName>
        <fullName evidence="9">Cytochrome c556</fullName>
    </submittedName>
</protein>
<evidence type="ECO:0000256" key="3">
    <source>
        <dbReference type="ARBA" id="ARBA00022723"/>
    </source>
</evidence>
<dbReference type="PIRSF" id="PIRSF000027">
    <property type="entry name" value="Cytc_c_prime"/>
    <property type="match status" value="1"/>
</dbReference>
<keyword evidence="1" id="KW-0813">Transport</keyword>
<gene>
    <name evidence="9" type="ORF">Ga0061063_2036</name>
</gene>
<dbReference type="PROSITE" id="PS51009">
    <property type="entry name" value="CYTCII"/>
    <property type="match status" value="1"/>
</dbReference>
<dbReference type="RefSeq" id="WP_055434071.1">
    <property type="nucleotide sequence ID" value="NZ_CYHA01000004.1"/>
</dbReference>
<dbReference type="SUPFAM" id="SSF47175">
    <property type="entry name" value="Cytochromes"/>
    <property type="match status" value="1"/>
</dbReference>
<dbReference type="GO" id="GO:0020037">
    <property type="term" value="F:heme binding"/>
    <property type="evidence" value="ECO:0007669"/>
    <property type="project" value="InterPro"/>
</dbReference>
<keyword evidence="10" id="KW-1185">Reference proteome</keyword>
<keyword evidence="3 6" id="KW-0479">Metal-binding</keyword>
<dbReference type="GO" id="GO:0022900">
    <property type="term" value="P:electron transport chain"/>
    <property type="evidence" value="ECO:0007669"/>
    <property type="project" value="InterPro"/>
</dbReference>
<accession>A0A0K6H0C7</accession>
<evidence type="ECO:0000256" key="8">
    <source>
        <dbReference type="SAM" id="SignalP"/>
    </source>
</evidence>
<evidence type="ECO:0000256" key="1">
    <source>
        <dbReference type="ARBA" id="ARBA00022448"/>
    </source>
</evidence>
<keyword evidence="8" id="KW-0732">Signal</keyword>
<evidence type="ECO:0000256" key="2">
    <source>
        <dbReference type="ARBA" id="ARBA00022617"/>
    </source>
</evidence>
<dbReference type="InterPro" id="IPR002321">
    <property type="entry name" value="Cyt_c_II"/>
</dbReference>
<keyword evidence="2 7" id="KW-0349">Heme</keyword>
<dbReference type="AlphaFoldDB" id="A0A0K6H0C7"/>
<dbReference type="Proteomes" id="UP000243535">
    <property type="component" value="Unassembled WGS sequence"/>
</dbReference>
<dbReference type="STRING" id="375574.GCA_001418035_01826"/>
<dbReference type="GO" id="GO:0005506">
    <property type="term" value="F:iron ion binding"/>
    <property type="evidence" value="ECO:0007669"/>
    <property type="project" value="InterPro"/>
</dbReference>
<comment type="PTM">
    <text evidence="7">Binds 1 heme group per subunit.</text>
</comment>
<dbReference type="EMBL" id="CYHA01000004">
    <property type="protein sequence ID" value="CUA84271.1"/>
    <property type="molecule type" value="Genomic_DNA"/>
</dbReference>
<dbReference type="GO" id="GO:0009055">
    <property type="term" value="F:electron transfer activity"/>
    <property type="evidence" value="ECO:0007669"/>
    <property type="project" value="InterPro"/>
</dbReference>
<dbReference type="InterPro" id="IPR012127">
    <property type="entry name" value="Cyt_c_prime"/>
</dbReference>
<evidence type="ECO:0000313" key="10">
    <source>
        <dbReference type="Proteomes" id="UP000243535"/>
    </source>
</evidence>
<feature type="chain" id="PRO_5005503644" evidence="8">
    <location>
        <begin position="21"/>
        <end position="144"/>
    </location>
</feature>
<evidence type="ECO:0000256" key="4">
    <source>
        <dbReference type="ARBA" id="ARBA00022982"/>
    </source>
</evidence>
<organism evidence="9 10">
    <name type="scientific">Gulbenkiania indica</name>
    <dbReference type="NCBI Taxonomy" id="375574"/>
    <lineage>
        <taxon>Bacteria</taxon>
        <taxon>Pseudomonadati</taxon>
        <taxon>Pseudomonadota</taxon>
        <taxon>Betaproteobacteria</taxon>
        <taxon>Neisseriales</taxon>
        <taxon>Chromobacteriaceae</taxon>
        <taxon>Gulbenkiania</taxon>
    </lineage>
</organism>
<evidence type="ECO:0000313" key="9">
    <source>
        <dbReference type="EMBL" id="CUA84271.1"/>
    </source>
</evidence>
<feature type="signal peptide" evidence="8">
    <location>
        <begin position="1"/>
        <end position="20"/>
    </location>
</feature>
<dbReference type="Pfam" id="PF01322">
    <property type="entry name" value="Cytochrom_C_2"/>
    <property type="match status" value="1"/>
</dbReference>
<dbReference type="Gene3D" id="1.20.120.10">
    <property type="entry name" value="Cytochrome c/b562"/>
    <property type="match status" value="1"/>
</dbReference>
<feature type="binding site" description="covalent" evidence="7">
    <location>
        <position position="137"/>
    </location>
    <ligand>
        <name>heme c</name>
        <dbReference type="ChEBI" id="CHEBI:61717"/>
    </ligand>
</feature>
<dbReference type="GO" id="GO:0042597">
    <property type="term" value="C:periplasmic space"/>
    <property type="evidence" value="ECO:0007669"/>
    <property type="project" value="InterPro"/>
</dbReference>
<reference evidence="10" key="1">
    <citation type="submission" date="2015-08" db="EMBL/GenBank/DDBJ databases">
        <authorList>
            <person name="Varghese N."/>
        </authorList>
    </citation>
    <scope>NUCLEOTIDE SEQUENCE [LARGE SCALE GENOMIC DNA]</scope>
    <source>
        <strain evidence="10">DSM 17901</strain>
    </source>
</reference>
<dbReference type="OrthoDB" id="5520910at2"/>
<evidence type="ECO:0000256" key="7">
    <source>
        <dbReference type="PIRSR" id="PIRSR000027-2"/>
    </source>
</evidence>
<feature type="binding site" description="covalent" evidence="7">
    <location>
        <position position="134"/>
    </location>
    <ligand>
        <name>heme c</name>
        <dbReference type="ChEBI" id="CHEBI:61717"/>
    </ligand>
</feature>
<sequence length="144" mass="15947">MLKKTLLIALALVCPLTALAATDPITARKEVFKQYKETVGPMGKMVKGDMPYNKDEFAKLATRLDTLAQQPWQHFTPGSDKGKTDAKAEIWSKPAEFKQAVDTHKAEVAKLRQVAATGNLDQIRPQFGAVQKTCKACHDSFRSE</sequence>
<evidence type="ECO:0000256" key="6">
    <source>
        <dbReference type="PIRSR" id="PIRSR000027-1"/>
    </source>
</evidence>
<proteinExistence type="predicted"/>
<name>A0A0K6H0C7_9NEIS</name>
<feature type="binding site" description="axial binding residue" evidence="6">
    <location>
        <position position="138"/>
    </location>
    <ligand>
        <name>heme c</name>
        <dbReference type="ChEBI" id="CHEBI:61717"/>
    </ligand>
    <ligandPart>
        <name>Fe</name>
        <dbReference type="ChEBI" id="CHEBI:18248"/>
    </ligandPart>
</feature>
<keyword evidence="5 6" id="KW-0408">Iron</keyword>
<dbReference type="InterPro" id="IPR010980">
    <property type="entry name" value="Cyt_c/b562"/>
</dbReference>
<evidence type="ECO:0000256" key="5">
    <source>
        <dbReference type="ARBA" id="ARBA00023004"/>
    </source>
</evidence>
<keyword evidence="4" id="KW-0249">Electron transport</keyword>